<name>U1WYV5_ANEAE</name>
<dbReference type="Proteomes" id="UP000016511">
    <property type="component" value="Unassembled WGS sequence"/>
</dbReference>
<dbReference type="EMBL" id="AWSJ01000243">
    <property type="protein sequence ID" value="ERI07875.1"/>
    <property type="molecule type" value="Genomic_DNA"/>
</dbReference>
<reference evidence="1 2" key="1">
    <citation type="submission" date="2013-08" db="EMBL/GenBank/DDBJ databases">
        <authorList>
            <person name="Weinstock G."/>
            <person name="Sodergren E."/>
            <person name="Wylie T."/>
            <person name="Fulton L."/>
            <person name="Fulton R."/>
            <person name="Fronick C."/>
            <person name="O'Laughlin M."/>
            <person name="Godfrey J."/>
            <person name="Miner T."/>
            <person name="Herter B."/>
            <person name="Appelbaum E."/>
            <person name="Cordes M."/>
            <person name="Lek S."/>
            <person name="Wollam A."/>
            <person name="Pepin K.H."/>
            <person name="Palsikar V.B."/>
            <person name="Mitreva M."/>
            <person name="Wilson R.K."/>
        </authorList>
    </citation>
    <scope>NUCLEOTIDE SEQUENCE [LARGE SCALE GENOMIC DNA]</scope>
    <source>
        <strain evidence="1 2">ATCC 12856</strain>
    </source>
</reference>
<protein>
    <submittedName>
        <fullName evidence="1">Uncharacterized protein</fullName>
    </submittedName>
</protein>
<organism evidence="1 2">
    <name type="scientific">Aneurinibacillus aneurinilyticus ATCC 12856</name>
    <dbReference type="NCBI Taxonomy" id="649747"/>
    <lineage>
        <taxon>Bacteria</taxon>
        <taxon>Bacillati</taxon>
        <taxon>Bacillota</taxon>
        <taxon>Bacilli</taxon>
        <taxon>Bacillales</taxon>
        <taxon>Paenibacillaceae</taxon>
        <taxon>Aneurinibacillus group</taxon>
        <taxon>Aneurinibacillus</taxon>
    </lineage>
</organism>
<sequence>MICSKPTFGYTGHEALYSKDLRRFFSYVKNRIPGLLQKADFC</sequence>
<dbReference type="HOGENOM" id="CLU_3246452_0_0_9"/>
<dbReference type="AlphaFoldDB" id="U1WYV5"/>
<evidence type="ECO:0000313" key="2">
    <source>
        <dbReference type="Proteomes" id="UP000016511"/>
    </source>
</evidence>
<proteinExistence type="predicted"/>
<accession>U1WYV5</accession>
<keyword evidence="2" id="KW-1185">Reference proteome</keyword>
<evidence type="ECO:0000313" key="1">
    <source>
        <dbReference type="EMBL" id="ERI07875.1"/>
    </source>
</evidence>
<comment type="caution">
    <text evidence="1">The sequence shown here is derived from an EMBL/GenBank/DDBJ whole genome shotgun (WGS) entry which is preliminary data.</text>
</comment>
<gene>
    <name evidence="1" type="ORF">HMPREF0083_04045</name>
</gene>